<sequence length="170" mass="19072">MSAFWIVRDFQRRSGLQFCLMLGVSFTIMRFRLNDTTMENPPVRLILTRPRPASRISAHPHPHRQARRRRALPLSTNSFPGRQVSIACGANIACTTQASHLGLGQTGTKLQNMSIAIISTVAANTQILARKTAIYSVPFRSSHQAGLDWAARSRRKSCRTLRENITYGPR</sequence>
<reference evidence="1" key="2">
    <citation type="journal article" date="2022" name="New Phytol.">
        <title>Evolutionary transition to the ectomycorrhizal habit in the genomes of a hyperdiverse lineage of mushroom-forming fungi.</title>
        <authorList>
            <person name="Looney B."/>
            <person name="Miyauchi S."/>
            <person name="Morin E."/>
            <person name="Drula E."/>
            <person name="Courty P.E."/>
            <person name="Kohler A."/>
            <person name="Kuo A."/>
            <person name="LaButti K."/>
            <person name="Pangilinan J."/>
            <person name="Lipzen A."/>
            <person name="Riley R."/>
            <person name="Andreopoulos W."/>
            <person name="He G."/>
            <person name="Johnson J."/>
            <person name="Nolan M."/>
            <person name="Tritt A."/>
            <person name="Barry K.W."/>
            <person name="Grigoriev I.V."/>
            <person name="Nagy L.G."/>
            <person name="Hibbett D."/>
            <person name="Henrissat B."/>
            <person name="Matheny P.B."/>
            <person name="Labbe J."/>
            <person name="Martin F.M."/>
        </authorList>
    </citation>
    <scope>NUCLEOTIDE SEQUENCE</scope>
    <source>
        <strain evidence="1">FP105234-sp</strain>
    </source>
</reference>
<comment type="caution">
    <text evidence="1">The sequence shown here is derived from an EMBL/GenBank/DDBJ whole genome shotgun (WGS) entry which is preliminary data.</text>
</comment>
<gene>
    <name evidence="1" type="ORF">FA95DRAFT_984403</name>
</gene>
<evidence type="ECO:0000313" key="2">
    <source>
        <dbReference type="Proteomes" id="UP000814033"/>
    </source>
</evidence>
<name>A0ACB8R6L6_9AGAM</name>
<reference evidence="1" key="1">
    <citation type="submission" date="2021-02" db="EMBL/GenBank/DDBJ databases">
        <authorList>
            <consortium name="DOE Joint Genome Institute"/>
            <person name="Ahrendt S."/>
            <person name="Looney B.P."/>
            <person name="Miyauchi S."/>
            <person name="Morin E."/>
            <person name="Drula E."/>
            <person name="Courty P.E."/>
            <person name="Chicoki N."/>
            <person name="Fauchery L."/>
            <person name="Kohler A."/>
            <person name="Kuo A."/>
            <person name="Labutti K."/>
            <person name="Pangilinan J."/>
            <person name="Lipzen A."/>
            <person name="Riley R."/>
            <person name="Andreopoulos W."/>
            <person name="He G."/>
            <person name="Johnson J."/>
            <person name="Barry K.W."/>
            <person name="Grigoriev I.V."/>
            <person name="Nagy L."/>
            <person name="Hibbett D."/>
            <person name="Henrissat B."/>
            <person name="Matheny P.B."/>
            <person name="Labbe J."/>
            <person name="Martin F."/>
        </authorList>
    </citation>
    <scope>NUCLEOTIDE SEQUENCE</scope>
    <source>
        <strain evidence="1">FP105234-sp</strain>
    </source>
</reference>
<dbReference type="EMBL" id="MU276264">
    <property type="protein sequence ID" value="KAI0039776.1"/>
    <property type="molecule type" value="Genomic_DNA"/>
</dbReference>
<protein>
    <submittedName>
        <fullName evidence="1">Uncharacterized protein</fullName>
    </submittedName>
</protein>
<keyword evidence="2" id="KW-1185">Reference proteome</keyword>
<accession>A0ACB8R6L6</accession>
<evidence type="ECO:0000313" key="1">
    <source>
        <dbReference type="EMBL" id="KAI0039776.1"/>
    </source>
</evidence>
<organism evidence="1 2">
    <name type="scientific">Auriscalpium vulgare</name>
    <dbReference type="NCBI Taxonomy" id="40419"/>
    <lineage>
        <taxon>Eukaryota</taxon>
        <taxon>Fungi</taxon>
        <taxon>Dikarya</taxon>
        <taxon>Basidiomycota</taxon>
        <taxon>Agaricomycotina</taxon>
        <taxon>Agaricomycetes</taxon>
        <taxon>Russulales</taxon>
        <taxon>Auriscalpiaceae</taxon>
        <taxon>Auriscalpium</taxon>
    </lineage>
</organism>
<dbReference type="Proteomes" id="UP000814033">
    <property type="component" value="Unassembled WGS sequence"/>
</dbReference>
<proteinExistence type="predicted"/>